<dbReference type="PaxDb" id="2903-EOD15915"/>
<proteinExistence type="inferred from homology"/>
<keyword evidence="1" id="KW-0560">Oxidoreductase</keyword>
<evidence type="ECO:0000256" key="2">
    <source>
        <dbReference type="SAM" id="MobiDB-lite"/>
    </source>
</evidence>
<keyword evidence="1" id="KW-0408">Iron</keyword>
<reference evidence="5" key="1">
    <citation type="journal article" date="2013" name="Nature">
        <title>Pan genome of the phytoplankton Emiliania underpins its global distribution.</title>
        <authorList>
            <person name="Read B.A."/>
            <person name="Kegel J."/>
            <person name="Klute M.J."/>
            <person name="Kuo A."/>
            <person name="Lefebvre S.C."/>
            <person name="Maumus F."/>
            <person name="Mayer C."/>
            <person name="Miller J."/>
            <person name="Monier A."/>
            <person name="Salamov A."/>
            <person name="Young J."/>
            <person name="Aguilar M."/>
            <person name="Claverie J.M."/>
            <person name="Frickenhaus S."/>
            <person name="Gonzalez K."/>
            <person name="Herman E.K."/>
            <person name="Lin Y.C."/>
            <person name="Napier J."/>
            <person name="Ogata H."/>
            <person name="Sarno A.F."/>
            <person name="Shmutz J."/>
            <person name="Schroeder D."/>
            <person name="de Vargas C."/>
            <person name="Verret F."/>
            <person name="von Dassow P."/>
            <person name="Valentin K."/>
            <person name="Van de Peer Y."/>
            <person name="Wheeler G."/>
            <person name="Dacks J.B."/>
            <person name="Delwiche C.F."/>
            <person name="Dyhrman S.T."/>
            <person name="Glockner G."/>
            <person name="John U."/>
            <person name="Richards T."/>
            <person name="Worden A.Z."/>
            <person name="Zhang X."/>
            <person name="Grigoriev I.V."/>
            <person name="Allen A.E."/>
            <person name="Bidle K."/>
            <person name="Borodovsky M."/>
            <person name="Bowler C."/>
            <person name="Brownlee C."/>
            <person name="Cock J.M."/>
            <person name="Elias M."/>
            <person name="Gladyshev V.N."/>
            <person name="Groth M."/>
            <person name="Guda C."/>
            <person name="Hadaegh A."/>
            <person name="Iglesias-Rodriguez M.D."/>
            <person name="Jenkins J."/>
            <person name="Jones B.M."/>
            <person name="Lawson T."/>
            <person name="Leese F."/>
            <person name="Lindquist E."/>
            <person name="Lobanov A."/>
            <person name="Lomsadze A."/>
            <person name="Malik S.B."/>
            <person name="Marsh M.E."/>
            <person name="Mackinder L."/>
            <person name="Mock T."/>
            <person name="Mueller-Roeber B."/>
            <person name="Pagarete A."/>
            <person name="Parker M."/>
            <person name="Probert I."/>
            <person name="Quesneville H."/>
            <person name="Raines C."/>
            <person name="Rensing S.A."/>
            <person name="Riano-Pachon D.M."/>
            <person name="Richier S."/>
            <person name="Rokitta S."/>
            <person name="Shiraiwa Y."/>
            <person name="Soanes D.M."/>
            <person name="van der Giezen M."/>
            <person name="Wahlund T.M."/>
            <person name="Williams B."/>
            <person name="Wilson W."/>
            <person name="Wolfe G."/>
            <person name="Wurch L.L."/>
        </authorList>
    </citation>
    <scope>NUCLEOTIDE SEQUENCE</scope>
</reference>
<dbReference type="GO" id="GO:0016491">
    <property type="term" value="F:oxidoreductase activity"/>
    <property type="evidence" value="ECO:0007669"/>
    <property type="project" value="UniProtKB-KW"/>
</dbReference>
<evidence type="ECO:0000313" key="5">
    <source>
        <dbReference type="Proteomes" id="UP000013827"/>
    </source>
</evidence>
<keyword evidence="1" id="KW-0479">Metal-binding</keyword>
<dbReference type="GO" id="GO:0046872">
    <property type="term" value="F:metal ion binding"/>
    <property type="evidence" value="ECO:0007669"/>
    <property type="project" value="UniProtKB-KW"/>
</dbReference>
<dbReference type="InterPro" id="IPR005123">
    <property type="entry name" value="Oxoglu/Fe-dep_dioxygenase_dom"/>
</dbReference>
<dbReference type="Proteomes" id="UP000013827">
    <property type="component" value="Unassembled WGS sequence"/>
</dbReference>
<reference evidence="4" key="2">
    <citation type="submission" date="2024-10" db="UniProtKB">
        <authorList>
            <consortium name="EnsemblProtists"/>
        </authorList>
    </citation>
    <scope>IDENTIFICATION</scope>
</reference>
<dbReference type="HOGENOM" id="CLU_793284_0_0_1"/>
<name>A0A0D3IXD0_EMIH1</name>
<protein>
    <recommendedName>
        <fullName evidence="3">Fe2OG dioxygenase domain-containing protein</fullName>
    </recommendedName>
</protein>
<evidence type="ECO:0000313" key="4">
    <source>
        <dbReference type="EnsemblProtists" id="EOD15915"/>
    </source>
</evidence>
<dbReference type="GeneID" id="17262169"/>
<feature type="domain" description="Fe2OG dioxygenase" evidence="3">
    <location>
        <begin position="188"/>
        <end position="285"/>
    </location>
</feature>
<comment type="similarity">
    <text evidence="1">Belongs to the iron/ascorbate-dependent oxidoreductase family.</text>
</comment>
<dbReference type="Gene3D" id="2.60.120.620">
    <property type="entry name" value="q2cbj1_9rhob like domain"/>
    <property type="match status" value="1"/>
</dbReference>
<organism evidence="4 5">
    <name type="scientific">Emiliania huxleyi (strain CCMP1516)</name>
    <dbReference type="NCBI Taxonomy" id="280463"/>
    <lineage>
        <taxon>Eukaryota</taxon>
        <taxon>Haptista</taxon>
        <taxon>Haptophyta</taxon>
        <taxon>Prymnesiophyceae</taxon>
        <taxon>Isochrysidales</taxon>
        <taxon>Noelaerhabdaceae</taxon>
        <taxon>Emiliania</taxon>
    </lineage>
</organism>
<sequence>MERLGVSYKACWPSRLTDAEAPREDGQELKVVIAGASRAAFCRAPLDTVHICAGTCFKAAVFMPGDMHPVPLSIRYWPGQLDCPSQCIPDRPSPLAGSHRVPRVPAELHAVQLLSPLAAAAIASESRRACVKWESRGVSLPTQDMCVSQLSSASQALIYDAIKRRLVPFAKAHYPHLAGKLEKNPYPKPGNLFIVRYRVTEQRGLRLHSDDTALTFNCCLSAPSTFAGGGTFFTTGTSNRESLQLDGLVVRPASGVALVHDGHLIHAGSDILLGERLILVGFYTEDGPRDVRRPVKPKPPAEGRAACPPRPRLSDCAQQGSLEHSVIYFSSARRAAAGEVAAAGVHHGAS</sequence>
<dbReference type="PROSITE" id="PS51471">
    <property type="entry name" value="FE2OG_OXY"/>
    <property type="match status" value="1"/>
</dbReference>
<dbReference type="RefSeq" id="XP_005768344.1">
    <property type="nucleotide sequence ID" value="XM_005768287.1"/>
</dbReference>
<evidence type="ECO:0000259" key="3">
    <source>
        <dbReference type="PROSITE" id="PS51471"/>
    </source>
</evidence>
<dbReference type="AlphaFoldDB" id="A0A0D3IXD0"/>
<accession>A0A0D3IXD0</accession>
<feature type="region of interest" description="Disordered" evidence="2">
    <location>
        <begin position="290"/>
        <end position="316"/>
    </location>
</feature>
<evidence type="ECO:0000256" key="1">
    <source>
        <dbReference type="RuleBase" id="RU003682"/>
    </source>
</evidence>
<dbReference type="EnsemblProtists" id="EOD15915">
    <property type="protein sequence ID" value="EOD15915"/>
    <property type="gene ID" value="EMIHUDRAFT_102996"/>
</dbReference>
<keyword evidence="5" id="KW-1185">Reference proteome</keyword>
<dbReference type="KEGG" id="ehx:EMIHUDRAFT_102996"/>